<organism evidence="2 3">
    <name type="scientific">Mucuna pruriens</name>
    <name type="common">Velvet bean</name>
    <name type="synonym">Dolichos pruriens</name>
    <dbReference type="NCBI Taxonomy" id="157652"/>
    <lineage>
        <taxon>Eukaryota</taxon>
        <taxon>Viridiplantae</taxon>
        <taxon>Streptophyta</taxon>
        <taxon>Embryophyta</taxon>
        <taxon>Tracheophyta</taxon>
        <taxon>Spermatophyta</taxon>
        <taxon>Magnoliopsida</taxon>
        <taxon>eudicotyledons</taxon>
        <taxon>Gunneridae</taxon>
        <taxon>Pentapetalae</taxon>
        <taxon>rosids</taxon>
        <taxon>fabids</taxon>
        <taxon>Fabales</taxon>
        <taxon>Fabaceae</taxon>
        <taxon>Papilionoideae</taxon>
        <taxon>50 kb inversion clade</taxon>
        <taxon>NPAAA clade</taxon>
        <taxon>indigoferoid/millettioid clade</taxon>
        <taxon>Phaseoleae</taxon>
        <taxon>Mucuna</taxon>
    </lineage>
</organism>
<gene>
    <name evidence="2" type="ORF">CR513_46157</name>
</gene>
<evidence type="ECO:0000313" key="3">
    <source>
        <dbReference type="Proteomes" id="UP000257109"/>
    </source>
</evidence>
<name>A0A371F769_MUCPR</name>
<comment type="caution">
    <text evidence="2">The sequence shown here is derived from an EMBL/GenBank/DDBJ whole genome shotgun (WGS) entry which is preliminary data.</text>
</comment>
<dbReference type="OrthoDB" id="1932348at2759"/>
<dbReference type="EMBL" id="QJKJ01010280">
    <property type="protein sequence ID" value="RDX74130.1"/>
    <property type="molecule type" value="Genomic_DNA"/>
</dbReference>
<keyword evidence="3" id="KW-1185">Reference proteome</keyword>
<feature type="non-terminal residue" evidence="2">
    <location>
        <position position="1"/>
    </location>
</feature>
<evidence type="ECO:0000313" key="2">
    <source>
        <dbReference type="EMBL" id="RDX74130.1"/>
    </source>
</evidence>
<evidence type="ECO:0000256" key="1">
    <source>
        <dbReference type="SAM" id="MobiDB-lite"/>
    </source>
</evidence>
<feature type="region of interest" description="Disordered" evidence="1">
    <location>
        <begin position="1"/>
        <end position="21"/>
    </location>
</feature>
<proteinExistence type="predicted"/>
<sequence>MADTRKSKVNTSLFDNSSSDEHESMFDEEEISYDTLLLHSYKISIEYNEKGKIVGIGKVGKHSLPTIENVLYVDGLKYNLLGISQFCNNGYVISFNKDICILVHINLKHISKLYEKHLVKGLLEISWESHLLCDTCKKGKQIKNMFGPTKTLILGGKKYYHYR</sequence>
<dbReference type="STRING" id="157652.A0A371F769"/>
<evidence type="ECO:0008006" key="4">
    <source>
        <dbReference type="Google" id="ProtNLM"/>
    </source>
</evidence>
<protein>
    <recommendedName>
        <fullName evidence="4">GAG-pre-integrase domain-containing protein</fullName>
    </recommendedName>
</protein>
<dbReference type="AlphaFoldDB" id="A0A371F769"/>
<dbReference type="Proteomes" id="UP000257109">
    <property type="component" value="Unassembled WGS sequence"/>
</dbReference>
<reference evidence="2" key="1">
    <citation type="submission" date="2018-05" db="EMBL/GenBank/DDBJ databases">
        <title>Draft genome of Mucuna pruriens seed.</title>
        <authorList>
            <person name="Nnadi N.E."/>
            <person name="Vos R."/>
            <person name="Hasami M.H."/>
            <person name="Devisetty U.K."/>
            <person name="Aguiy J.C."/>
        </authorList>
    </citation>
    <scope>NUCLEOTIDE SEQUENCE [LARGE SCALE GENOMIC DNA]</scope>
    <source>
        <strain evidence="2">JCA_2017</strain>
    </source>
</reference>
<accession>A0A371F769</accession>